<dbReference type="Proteomes" id="UP000050443">
    <property type="component" value="Unassembled WGS sequence"/>
</dbReference>
<dbReference type="PATRIC" id="fig|362413.3.peg.3603"/>
<comment type="caution">
    <text evidence="1">The sequence shown here is derived from an EMBL/GenBank/DDBJ whole genome shotgun (WGS) entry which is preliminary data.</text>
</comment>
<name>A0A0Q0SCB1_9FLAO</name>
<accession>A0A0Q0SCB1</accession>
<dbReference type="AlphaFoldDB" id="A0A0Q0SCB1"/>
<protein>
    <submittedName>
        <fullName evidence="1">Uncharacterized protein</fullName>
    </submittedName>
</protein>
<reference evidence="1 2" key="1">
    <citation type="submission" date="2014-09" db="EMBL/GenBank/DDBJ databases">
        <title>Genome sequence of Flavobacterium aquidurense RC62.</title>
        <authorList>
            <person name="Kim J.F."/>
            <person name="Kwak M.-J."/>
        </authorList>
    </citation>
    <scope>NUCLEOTIDE SEQUENCE [LARGE SCALE GENOMIC DNA]</scope>
    <source>
        <strain evidence="1 2">RC62</strain>
    </source>
</reference>
<sequence length="69" mass="8016">MILHLRKLIENNIKKGIMKMLKIRIILTIILITILNANCAPHCDDEDYARDKKEAARYQKDSLHVSIVD</sequence>
<proteinExistence type="predicted"/>
<gene>
    <name evidence="1" type="ORF">RC62_3678</name>
</gene>
<dbReference type="OrthoDB" id="1377400at2"/>
<evidence type="ECO:0000313" key="2">
    <source>
        <dbReference type="Proteomes" id="UP000050443"/>
    </source>
</evidence>
<organism evidence="1 2">
    <name type="scientific">Flavobacterium aquidurense</name>
    <dbReference type="NCBI Taxonomy" id="362413"/>
    <lineage>
        <taxon>Bacteria</taxon>
        <taxon>Pseudomonadati</taxon>
        <taxon>Bacteroidota</taxon>
        <taxon>Flavobacteriia</taxon>
        <taxon>Flavobacteriales</taxon>
        <taxon>Flavobacteriaceae</taxon>
        <taxon>Flavobacterium</taxon>
    </lineage>
</organism>
<dbReference type="RefSeq" id="WP_055092727.1">
    <property type="nucleotide sequence ID" value="NZ_JRLF01000006.1"/>
</dbReference>
<evidence type="ECO:0000313" key="1">
    <source>
        <dbReference type="EMBL" id="KQB42671.1"/>
    </source>
</evidence>
<dbReference type="EMBL" id="JRLF01000006">
    <property type="protein sequence ID" value="KQB42671.1"/>
    <property type="molecule type" value="Genomic_DNA"/>
</dbReference>